<dbReference type="Proteomes" id="UP000515135">
    <property type="component" value="Unplaced"/>
</dbReference>
<organism evidence="3 4">
    <name type="scientific">Branchiostoma belcheri</name>
    <name type="common">Amphioxus</name>
    <dbReference type="NCBI Taxonomy" id="7741"/>
    <lineage>
        <taxon>Eukaryota</taxon>
        <taxon>Metazoa</taxon>
        <taxon>Chordata</taxon>
        <taxon>Cephalochordata</taxon>
        <taxon>Leptocardii</taxon>
        <taxon>Amphioxiformes</taxon>
        <taxon>Branchiostomatidae</taxon>
        <taxon>Branchiostoma</taxon>
    </lineage>
</organism>
<dbReference type="GeneID" id="109476862"/>
<proteinExistence type="predicted"/>
<evidence type="ECO:0000256" key="1">
    <source>
        <dbReference type="SAM" id="MobiDB-lite"/>
    </source>
</evidence>
<protein>
    <submittedName>
        <fullName evidence="4">Contactin-associated protein like 5-3-like</fullName>
    </submittedName>
</protein>
<dbReference type="RefSeq" id="XP_019633439.1">
    <property type="nucleotide sequence ID" value="XM_019777880.1"/>
</dbReference>
<dbReference type="Gene3D" id="2.60.120.1000">
    <property type="match status" value="1"/>
</dbReference>
<keyword evidence="2" id="KW-1133">Transmembrane helix</keyword>
<feature type="transmembrane region" description="Helical" evidence="2">
    <location>
        <begin position="83"/>
        <end position="103"/>
    </location>
</feature>
<evidence type="ECO:0000313" key="4">
    <source>
        <dbReference type="RefSeq" id="XP_019633439.1"/>
    </source>
</evidence>
<evidence type="ECO:0000256" key="2">
    <source>
        <dbReference type="SAM" id="Phobius"/>
    </source>
</evidence>
<evidence type="ECO:0000313" key="3">
    <source>
        <dbReference type="Proteomes" id="UP000515135"/>
    </source>
</evidence>
<keyword evidence="2" id="KW-0472">Membrane</keyword>
<gene>
    <name evidence="4" type="primary">LOC109476862</name>
</gene>
<sequence>MAMGLHAKSGCDRLRTSYVAQVAPCTFLSAQTQSVLQLPRSLTGAVMLGRQKQPKAGETAKGDASNDAEANKKRCLDFIRKRLKIFSVIVLPLAFSLPYFAVFKGTSGPPEQRGSTGLANGRPVGPPGPPGKRGAAGPIGPQGLPGTPGKDSVKADDVYPPSSCTEVAERGGINNKTRYIIHPHDGPGRGVLPVFVQCDLEKQTAITLIGHDSEARTHVKGFENPGSYSRNVTYWNSMERVRAVVEQSSFCKQHIKYECYDSVLWDDHGKQGRYAWWVTWDGRQADYWGGASPGSGKCACGQTSACYGRCYCDSNTDHWREDSGFLSNKDDLPVTQLRFGDTGGYRGRNEEGYYTLGKLICYP</sequence>
<reference evidence="4" key="1">
    <citation type="submission" date="2025-08" db="UniProtKB">
        <authorList>
            <consortium name="RefSeq"/>
        </authorList>
    </citation>
    <scope>IDENTIFICATION</scope>
    <source>
        <tissue evidence="4">Gonad</tissue>
    </source>
</reference>
<name>A0A6P4ZHE1_BRABE</name>
<dbReference type="AlphaFoldDB" id="A0A6P4ZHE1"/>
<feature type="region of interest" description="Disordered" evidence="1">
    <location>
        <begin position="108"/>
        <end position="167"/>
    </location>
</feature>
<keyword evidence="2" id="KW-0812">Transmembrane</keyword>
<feature type="compositionally biased region" description="Low complexity" evidence="1">
    <location>
        <begin position="132"/>
        <end position="141"/>
    </location>
</feature>
<accession>A0A6P4ZHE1</accession>
<keyword evidence="3" id="KW-1185">Reference proteome</keyword>
<dbReference type="OrthoDB" id="5960141at2759"/>
<dbReference type="KEGG" id="bbel:109476862"/>